<comment type="caution">
    <text evidence="2">The sequence shown here is derived from an EMBL/GenBank/DDBJ whole genome shotgun (WGS) entry which is preliminary data.</text>
</comment>
<feature type="transmembrane region" description="Helical" evidence="1">
    <location>
        <begin position="44"/>
        <end position="62"/>
    </location>
</feature>
<dbReference type="OrthoDB" id="7594726at2"/>
<dbReference type="Proteomes" id="UP000305709">
    <property type="component" value="Unassembled WGS sequence"/>
</dbReference>
<dbReference type="InterPro" id="IPR016936">
    <property type="entry name" value="UCP029693"/>
</dbReference>
<organism evidence="2 3">
    <name type="scientific">Rubellimicrobium roseum</name>
    <dbReference type="NCBI Taxonomy" id="687525"/>
    <lineage>
        <taxon>Bacteria</taxon>
        <taxon>Pseudomonadati</taxon>
        <taxon>Pseudomonadota</taxon>
        <taxon>Alphaproteobacteria</taxon>
        <taxon>Rhodobacterales</taxon>
        <taxon>Roseobacteraceae</taxon>
        <taxon>Rubellimicrobium</taxon>
    </lineage>
</organism>
<keyword evidence="1" id="KW-0812">Transmembrane</keyword>
<evidence type="ECO:0000313" key="2">
    <source>
        <dbReference type="EMBL" id="TNC65816.1"/>
    </source>
</evidence>
<keyword evidence="1" id="KW-1133">Transmembrane helix</keyword>
<keyword evidence="1" id="KW-0472">Membrane</keyword>
<dbReference type="Pfam" id="PF10095">
    <property type="entry name" value="DUF2333"/>
    <property type="match status" value="2"/>
</dbReference>
<dbReference type="RefSeq" id="WP_139082965.1">
    <property type="nucleotide sequence ID" value="NZ_VDFV01000036.1"/>
</dbReference>
<keyword evidence="3" id="KW-1185">Reference proteome</keyword>
<gene>
    <name evidence="2" type="ORF">FHG71_17375</name>
</gene>
<dbReference type="EMBL" id="VDFV01000036">
    <property type="protein sequence ID" value="TNC65816.1"/>
    <property type="molecule type" value="Genomic_DNA"/>
</dbReference>
<evidence type="ECO:0000313" key="3">
    <source>
        <dbReference type="Proteomes" id="UP000305709"/>
    </source>
</evidence>
<evidence type="ECO:0000256" key="1">
    <source>
        <dbReference type="SAM" id="Phobius"/>
    </source>
</evidence>
<reference evidence="2 3" key="1">
    <citation type="submission" date="2019-06" db="EMBL/GenBank/DDBJ databases">
        <authorList>
            <person name="Jiang L."/>
        </authorList>
    </citation>
    <scope>NUCLEOTIDE SEQUENCE [LARGE SCALE GENOMIC DNA]</scope>
    <source>
        <strain evidence="2 3">YIM 48858</strain>
    </source>
</reference>
<proteinExistence type="predicted"/>
<dbReference type="AlphaFoldDB" id="A0A5C4N8Q3"/>
<protein>
    <submittedName>
        <fullName evidence="2">DUF2333 family protein</fullName>
    </submittedName>
</protein>
<sequence>MTLPMVIQSVGPAEPPPRAAPRRYLLMPLRWWFRGRPVAVAQRTLLLLATLAMLYFGLLGLLSHRIDNDPDFVAPVAVEGGSAAVAMAAGLVDREVNVHEWTVNDPLGPDAFLDNAMNFQQGILRATAQVSFQFFDQIGRARGSSSADPDLERATGLLQFPGDVWIFDFRKTWLPTVSSEAQYREAVRALLAYDARVAAGQAVFERRADALSVTLARVAADLGSRTAMIEREYQRADVSFFDTRVDDVFYLNMGMVYAYSLMLEALGEDFAGVIEERGVSALWAQAMQSLEYAGQLQPMIVMNGAGEDSIFANHLVLQGFYMKRAILQLEEIVRVLAV</sequence>
<name>A0A5C4N8Q3_9RHOB</name>
<accession>A0A5C4N8Q3</accession>